<reference evidence="12 14" key="3">
    <citation type="submission" date="2018-04" db="EMBL/GenBank/DDBJ databases">
        <title>Genomic Encyclopedia of Type Strains, Phase IV (KMG-IV): sequencing the most valuable type-strain genomes for metagenomic binning, comparative biology and taxonomic classification.</title>
        <authorList>
            <person name="Goeker M."/>
        </authorList>
    </citation>
    <scope>NUCLEOTIDE SEQUENCE [LARGE SCALE GENOMIC DNA]</scope>
    <source>
        <strain evidence="12 14">DSM 26588</strain>
    </source>
</reference>
<reference evidence="13" key="2">
    <citation type="submission" date="2015-04" db="EMBL/GenBank/DDBJ databases">
        <title>A butyrogenic pathway from the amino acid lysine in a human gut commensal.</title>
        <authorList>
            <person name="de Vos W.M."/>
            <person name="Bui N.T.P."/>
            <person name="Plugge C.M."/>
            <person name="Ritari J."/>
        </authorList>
    </citation>
    <scope>NUCLEOTIDE SEQUENCE [LARGE SCALE GENOMIC DNA]</scope>
    <source>
        <strain evidence="13">AF211</strain>
    </source>
</reference>
<dbReference type="Proteomes" id="UP000245778">
    <property type="component" value="Unassembled WGS sequence"/>
</dbReference>
<dbReference type="GO" id="GO:0000155">
    <property type="term" value="F:phosphorelay sensor kinase activity"/>
    <property type="evidence" value="ECO:0007669"/>
    <property type="project" value="InterPro"/>
</dbReference>
<dbReference type="InterPro" id="IPR003661">
    <property type="entry name" value="HisK_dim/P_dom"/>
</dbReference>
<evidence type="ECO:0000256" key="2">
    <source>
        <dbReference type="ARBA" id="ARBA00004370"/>
    </source>
</evidence>
<feature type="domain" description="Histidine kinase" evidence="10">
    <location>
        <begin position="235"/>
        <end position="448"/>
    </location>
</feature>
<dbReference type="EMBL" id="QEKK01000004">
    <property type="protein sequence ID" value="PVY58599.1"/>
    <property type="molecule type" value="Genomic_DNA"/>
</dbReference>
<evidence type="ECO:0000256" key="5">
    <source>
        <dbReference type="ARBA" id="ARBA00022679"/>
    </source>
</evidence>
<dbReference type="Proteomes" id="UP000064844">
    <property type="component" value="Chromosome"/>
</dbReference>
<dbReference type="GO" id="GO:0000156">
    <property type="term" value="F:phosphorelay response regulator activity"/>
    <property type="evidence" value="ECO:0007669"/>
    <property type="project" value="TreeGrafter"/>
</dbReference>
<dbReference type="InterPro" id="IPR036890">
    <property type="entry name" value="HATPase_C_sf"/>
</dbReference>
<dbReference type="CDD" id="cd00082">
    <property type="entry name" value="HisKA"/>
    <property type="match status" value="1"/>
</dbReference>
<dbReference type="SMART" id="SM00387">
    <property type="entry name" value="HATPase_c"/>
    <property type="match status" value="1"/>
</dbReference>
<dbReference type="InterPro" id="IPR005467">
    <property type="entry name" value="His_kinase_dom"/>
</dbReference>
<dbReference type="GO" id="GO:0030295">
    <property type="term" value="F:protein kinase activator activity"/>
    <property type="evidence" value="ECO:0007669"/>
    <property type="project" value="TreeGrafter"/>
</dbReference>
<dbReference type="PROSITE" id="PS50109">
    <property type="entry name" value="HIS_KIN"/>
    <property type="match status" value="1"/>
</dbReference>
<dbReference type="CDD" id="cd00075">
    <property type="entry name" value="HATPase"/>
    <property type="match status" value="1"/>
</dbReference>
<keyword evidence="7 11" id="KW-0418">Kinase</keyword>
<keyword evidence="13" id="KW-1185">Reference proteome</keyword>
<evidence type="ECO:0000313" key="11">
    <source>
        <dbReference type="EMBL" id="ALP94242.1"/>
    </source>
</evidence>
<dbReference type="PANTHER" id="PTHR42878:SF7">
    <property type="entry name" value="SENSOR HISTIDINE KINASE GLRK"/>
    <property type="match status" value="1"/>
</dbReference>
<protein>
    <recommendedName>
        <fullName evidence="3">histidine kinase</fullName>
        <ecNumber evidence="3">2.7.13.3</ecNumber>
    </recommendedName>
</protein>
<dbReference type="eggNOG" id="COG2205">
    <property type="taxonomic scope" value="Bacteria"/>
</dbReference>
<dbReference type="InterPro" id="IPR004358">
    <property type="entry name" value="Sig_transdc_His_kin-like_C"/>
</dbReference>
<dbReference type="OrthoDB" id="335833at2"/>
<keyword evidence="8" id="KW-0067">ATP-binding</keyword>
<dbReference type="Pfam" id="PF00512">
    <property type="entry name" value="HisKA"/>
    <property type="match status" value="1"/>
</dbReference>
<gene>
    <name evidence="12" type="ORF">C7373_104197</name>
    <name evidence="11" type="ORF">IB211_01851c</name>
</gene>
<dbReference type="Gene3D" id="3.30.565.10">
    <property type="entry name" value="Histidine kinase-like ATPase, C-terminal domain"/>
    <property type="match status" value="1"/>
</dbReference>
<dbReference type="RefSeq" id="WP_058117826.1">
    <property type="nucleotide sequence ID" value="NZ_CAMREZ010000012.1"/>
</dbReference>
<comment type="subcellular location">
    <subcellularLocation>
        <location evidence="2">Membrane</location>
    </subcellularLocation>
</comment>
<accession>A0A0S2W4S3</accession>
<dbReference type="GO" id="GO:0005524">
    <property type="term" value="F:ATP binding"/>
    <property type="evidence" value="ECO:0007669"/>
    <property type="project" value="UniProtKB-KW"/>
</dbReference>
<evidence type="ECO:0000256" key="8">
    <source>
        <dbReference type="ARBA" id="ARBA00022840"/>
    </source>
</evidence>
<dbReference type="KEGG" id="ibu:IB211_01851c"/>
<sequence length="449" mass="50074">MTDGAEGRRFSGVGWLSSHLSRKLLLALVAAAVLSWGLMCGWFLSYLGDYAGNTYDGVMRAADGAAQRVGAFLEGCGGDFAALEDYLEDGALYCIVRDADGTLLYERMPAGEAGTRLLASGEQEAALSEGRRVHVYVWSRAIQRNELSADLQKKALRGLSGLNIGVFTVVAVLMYLLMLSPIVRLRKTMRRYYEKGDRPERSERQDEIGKLQNAFADLVGVLECKEKAEHQLIASISHDIKTPLTSVLGYSERLRSAELSPEKRQQYLDSVYEKALRLKSIVDEFDDYLDVGLRDTAPMRLMTVEAFCEKLRMEYESELMDADVLFRIECRCPQEQIICNWEHMRRFFGNLIGNSIQHARAGHLELRLRCCREGEQVVFLFWDNGKGVPPELLQQIFEPLYTTDPGRKVSGLGLSICKSIMKAHGGTVGAESGPEGGLLVRASLPCVHL</sequence>
<evidence type="ECO:0000256" key="9">
    <source>
        <dbReference type="ARBA" id="ARBA00023012"/>
    </source>
</evidence>
<evidence type="ECO:0000256" key="1">
    <source>
        <dbReference type="ARBA" id="ARBA00000085"/>
    </source>
</evidence>
<dbReference type="AlphaFoldDB" id="A0A0S2W4S3"/>
<dbReference type="SUPFAM" id="SSF47384">
    <property type="entry name" value="Homodimeric domain of signal transducing histidine kinase"/>
    <property type="match status" value="1"/>
</dbReference>
<evidence type="ECO:0000313" key="12">
    <source>
        <dbReference type="EMBL" id="PVY58599.1"/>
    </source>
</evidence>
<keyword evidence="6" id="KW-0547">Nucleotide-binding</keyword>
<reference evidence="11 13" key="1">
    <citation type="journal article" date="2015" name="Nat. Commun.">
        <title>Production of butyrate from lysine and the Amadori product fructoselysine by a human gut commensal.</title>
        <authorList>
            <person name="Bui T.P."/>
            <person name="Ritari J."/>
            <person name="Boeren S."/>
            <person name="de Waard P."/>
            <person name="Plugge C.M."/>
            <person name="de Vos W.M."/>
        </authorList>
    </citation>
    <scope>NUCLEOTIDE SEQUENCE [LARGE SCALE GENOMIC DNA]</scope>
    <source>
        <strain evidence="11 13">AF211</strain>
    </source>
</reference>
<dbReference type="PANTHER" id="PTHR42878">
    <property type="entry name" value="TWO-COMPONENT HISTIDINE KINASE"/>
    <property type="match status" value="1"/>
</dbReference>
<keyword evidence="5" id="KW-0808">Transferase</keyword>
<comment type="catalytic activity">
    <reaction evidence="1">
        <text>ATP + protein L-histidine = ADP + protein N-phospho-L-histidine.</text>
        <dbReference type="EC" id="2.7.13.3"/>
    </reaction>
</comment>
<dbReference type="PRINTS" id="PR00344">
    <property type="entry name" value="BCTRLSENSOR"/>
</dbReference>
<evidence type="ECO:0000256" key="3">
    <source>
        <dbReference type="ARBA" id="ARBA00012438"/>
    </source>
</evidence>
<dbReference type="InterPro" id="IPR050351">
    <property type="entry name" value="BphY/WalK/GraS-like"/>
</dbReference>
<keyword evidence="9" id="KW-0902">Two-component regulatory system</keyword>
<organism evidence="11 13">
    <name type="scientific">Intestinimonas butyriciproducens</name>
    <dbReference type="NCBI Taxonomy" id="1297617"/>
    <lineage>
        <taxon>Bacteria</taxon>
        <taxon>Bacillati</taxon>
        <taxon>Bacillota</taxon>
        <taxon>Clostridia</taxon>
        <taxon>Eubacteriales</taxon>
        <taxon>Intestinimonas</taxon>
    </lineage>
</organism>
<evidence type="ECO:0000313" key="14">
    <source>
        <dbReference type="Proteomes" id="UP000245778"/>
    </source>
</evidence>
<dbReference type="GeneID" id="93228944"/>
<evidence type="ECO:0000256" key="7">
    <source>
        <dbReference type="ARBA" id="ARBA00022777"/>
    </source>
</evidence>
<dbReference type="InterPro" id="IPR036097">
    <property type="entry name" value="HisK_dim/P_sf"/>
</dbReference>
<name>A0A0S2W4S3_9FIRM</name>
<dbReference type="SMART" id="SM00388">
    <property type="entry name" value="HisKA"/>
    <property type="match status" value="1"/>
</dbReference>
<dbReference type="Pfam" id="PF02518">
    <property type="entry name" value="HATPase_c"/>
    <property type="match status" value="1"/>
</dbReference>
<dbReference type="EC" id="2.7.13.3" evidence="3"/>
<dbReference type="Gene3D" id="1.10.287.130">
    <property type="match status" value="1"/>
</dbReference>
<evidence type="ECO:0000259" key="10">
    <source>
        <dbReference type="PROSITE" id="PS50109"/>
    </source>
</evidence>
<proteinExistence type="predicted"/>
<dbReference type="GO" id="GO:0007234">
    <property type="term" value="P:osmosensory signaling via phosphorelay pathway"/>
    <property type="evidence" value="ECO:0007669"/>
    <property type="project" value="TreeGrafter"/>
</dbReference>
<keyword evidence="4" id="KW-0597">Phosphoprotein</keyword>
<dbReference type="InterPro" id="IPR003594">
    <property type="entry name" value="HATPase_dom"/>
</dbReference>
<evidence type="ECO:0000256" key="6">
    <source>
        <dbReference type="ARBA" id="ARBA00022741"/>
    </source>
</evidence>
<dbReference type="STRING" id="1297617.IB211_01851c"/>
<dbReference type="CDD" id="cd06225">
    <property type="entry name" value="HAMP"/>
    <property type="match status" value="1"/>
</dbReference>
<evidence type="ECO:0000256" key="4">
    <source>
        <dbReference type="ARBA" id="ARBA00022553"/>
    </source>
</evidence>
<dbReference type="SUPFAM" id="SSF55874">
    <property type="entry name" value="ATPase domain of HSP90 chaperone/DNA topoisomerase II/histidine kinase"/>
    <property type="match status" value="1"/>
</dbReference>
<evidence type="ECO:0000313" key="13">
    <source>
        <dbReference type="Proteomes" id="UP000064844"/>
    </source>
</evidence>
<dbReference type="EMBL" id="CP011307">
    <property type="protein sequence ID" value="ALP94242.1"/>
    <property type="molecule type" value="Genomic_DNA"/>
</dbReference>